<gene>
    <name evidence="3" type="ORF">DCC81_05485</name>
</gene>
<dbReference type="SUPFAM" id="SSF101874">
    <property type="entry name" value="YceI-like"/>
    <property type="match status" value="1"/>
</dbReference>
<dbReference type="Pfam" id="PF04264">
    <property type="entry name" value="YceI"/>
    <property type="match status" value="1"/>
</dbReference>
<feature type="chain" id="PRO_5015518708" evidence="1">
    <location>
        <begin position="23"/>
        <end position="182"/>
    </location>
</feature>
<protein>
    <submittedName>
        <fullName evidence="3">YceI family protein</fullName>
    </submittedName>
</protein>
<dbReference type="PANTHER" id="PTHR34406">
    <property type="entry name" value="PROTEIN YCEI"/>
    <property type="match status" value="1"/>
</dbReference>
<dbReference type="Proteomes" id="UP000244450">
    <property type="component" value="Unassembled WGS sequence"/>
</dbReference>
<sequence>MNIMKRYFWMLLLAMAAGKGLAQDVRTDKAASVSFFSSTPLEDIKAQTAQAYATLNVKTKEVYFKVPVQSFAFKYKLMKEHFNDSYLESSKYPNAEFKGSVVTDADLAKDGSYAVVVKGELLLHGISRHYETKGTLVVKGTEVVGDARFQVKLVDHSIKVPSLMLENIAEVVEVTVHADYKP</sequence>
<dbReference type="EMBL" id="QCYK01000001">
    <property type="protein sequence ID" value="PUZ28928.1"/>
    <property type="molecule type" value="Genomic_DNA"/>
</dbReference>
<dbReference type="Gene3D" id="2.40.128.110">
    <property type="entry name" value="Lipid/polyisoprenoid-binding, YceI-like"/>
    <property type="match status" value="1"/>
</dbReference>
<proteinExistence type="predicted"/>
<dbReference type="PANTHER" id="PTHR34406:SF1">
    <property type="entry name" value="PROTEIN YCEI"/>
    <property type="match status" value="1"/>
</dbReference>
<evidence type="ECO:0000259" key="2">
    <source>
        <dbReference type="Pfam" id="PF04264"/>
    </source>
</evidence>
<dbReference type="AlphaFoldDB" id="A0A2T7BMM5"/>
<feature type="signal peptide" evidence="1">
    <location>
        <begin position="1"/>
        <end position="22"/>
    </location>
</feature>
<dbReference type="InterPro" id="IPR036761">
    <property type="entry name" value="TTHA0802/YceI-like_sf"/>
</dbReference>
<organism evidence="3 4">
    <name type="scientific">Chitinophaga parva</name>
    <dbReference type="NCBI Taxonomy" id="2169414"/>
    <lineage>
        <taxon>Bacteria</taxon>
        <taxon>Pseudomonadati</taxon>
        <taxon>Bacteroidota</taxon>
        <taxon>Chitinophagia</taxon>
        <taxon>Chitinophagales</taxon>
        <taxon>Chitinophagaceae</taxon>
        <taxon>Chitinophaga</taxon>
    </lineage>
</organism>
<evidence type="ECO:0000313" key="3">
    <source>
        <dbReference type="EMBL" id="PUZ28928.1"/>
    </source>
</evidence>
<keyword evidence="1" id="KW-0732">Signal</keyword>
<name>A0A2T7BMM5_9BACT</name>
<reference evidence="3 4" key="1">
    <citation type="submission" date="2018-04" db="EMBL/GenBank/DDBJ databases">
        <title>Chitinophaga fuyangensis sp. nov., isolated from soil in a chemical factory.</title>
        <authorList>
            <person name="Chen K."/>
        </authorList>
    </citation>
    <scope>NUCLEOTIDE SEQUENCE [LARGE SCALE GENOMIC DNA]</scope>
    <source>
        <strain evidence="3 4">LY-1</strain>
    </source>
</reference>
<comment type="caution">
    <text evidence="3">The sequence shown here is derived from an EMBL/GenBank/DDBJ whole genome shotgun (WGS) entry which is preliminary data.</text>
</comment>
<dbReference type="InterPro" id="IPR007372">
    <property type="entry name" value="Lipid/polyisoprenoid-bd_YceI"/>
</dbReference>
<feature type="domain" description="Lipid/polyisoprenoid-binding YceI-like" evidence="2">
    <location>
        <begin position="42"/>
        <end position="178"/>
    </location>
</feature>
<keyword evidence="4" id="KW-1185">Reference proteome</keyword>
<evidence type="ECO:0000313" key="4">
    <source>
        <dbReference type="Proteomes" id="UP000244450"/>
    </source>
</evidence>
<evidence type="ECO:0000256" key="1">
    <source>
        <dbReference type="SAM" id="SignalP"/>
    </source>
</evidence>
<accession>A0A2T7BMM5</accession>